<dbReference type="PANTHER" id="PTHR10887">
    <property type="entry name" value="DNA2/NAM7 HELICASE FAMILY"/>
    <property type="match status" value="1"/>
</dbReference>
<dbReference type="OrthoDB" id="1879at2759"/>
<dbReference type="PANTHER" id="PTHR10887:SF5">
    <property type="entry name" value="RNA HELICASE AQUARIUS"/>
    <property type="match status" value="1"/>
</dbReference>
<dbReference type="GO" id="GO:0071013">
    <property type="term" value="C:catalytic step 2 spliceosome"/>
    <property type="evidence" value="ECO:0007669"/>
    <property type="project" value="TreeGrafter"/>
</dbReference>
<evidence type="ECO:0000313" key="7">
    <source>
        <dbReference type="Proteomes" id="UP000728185"/>
    </source>
</evidence>
<dbReference type="Proteomes" id="UP000728185">
    <property type="component" value="Unassembled WGS sequence"/>
</dbReference>
<organism evidence="6 7">
    <name type="scientific">Fasciolopsis buskii</name>
    <dbReference type="NCBI Taxonomy" id="27845"/>
    <lineage>
        <taxon>Eukaryota</taxon>
        <taxon>Metazoa</taxon>
        <taxon>Spiralia</taxon>
        <taxon>Lophotrochozoa</taxon>
        <taxon>Platyhelminthes</taxon>
        <taxon>Trematoda</taxon>
        <taxon>Digenea</taxon>
        <taxon>Plagiorchiida</taxon>
        <taxon>Echinostomata</taxon>
        <taxon>Echinostomatoidea</taxon>
        <taxon>Fasciolidae</taxon>
        <taxon>Fasciolopsis</taxon>
    </lineage>
</organism>
<feature type="domain" description="RNA helicase aquarius insertion" evidence="5">
    <location>
        <begin position="834"/>
        <end position="946"/>
    </location>
</feature>
<comment type="caution">
    <text evidence="6">The sequence shown here is derived from an EMBL/GenBank/DDBJ whole genome shotgun (WGS) entry which is preliminary data.</text>
</comment>
<feature type="domain" description="RNA helicase aquarius beta-barrel" evidence="4">
    <location>
        <begin position="568"/>
        <end position="728"/>
    </location>
</feature>
<dbReference type="GO" id="GO:0004386">
    <property type="term" value="F:helicase activity"/>
    <property type="evidence" value="ECO:0007669"/>
    <property type="project" value="InterPro"/>
</dbReference>
<proteinExistence type="predicted"/>
<gene>
    <name evidence="6" type="ORF">FBUS_08702</name>
</gene>
<feature type="domain" description="RNA helicase aquarius N-terminal" evidence="3">
    <location>
        <begin position="168"/>
        <end position="439"/>
    </location>
</feature>
<dbReference type="Pfam" id="PF16399">
    <property type="entry name" value="Aquarius_N_1st"/>
    <property type="match status" value="2"/>
</dbReference>
<dbReference type="InterPro" id="IPR048966">
    <property type="entry name" value="Aquarius_b-barrel"/>
</dbReference>
<feature type="compositionally biased region" description="Acidic residues" evidence="1">
    <location>
        <begin position="874"/>
        <end position="887"/>
    </location>
</feature>
<evidence type="ECO:0000256" key="1">
    <source>
        <dbReference type="SAM" id="MobiDB-lite"/>
    </source>
</evidence>
<evidence type="ECO:0000313" key="6">
    <source>
        <dbReference type="EMBL" id="KAA0191556.1"/>
    </source>
</evidence>
<dbReference type="Pfam" id="PF13086">
    <property type="entry name" value="AAA_11"/>
    <property type="match status" value="1"/>
</dbReference>
<dbReference type="SUPFAM" id="SSF52540">
    <property type="entry name" value="P-loop containing nucleoside triphosphate hydrolases"/>
    <property type="match status" value="1"/>
</dbReference>
<evidence type="ECO:0000259" key="4">
    <source>
        <dbReference type="Pfam" id="PF21143"/>
    </source>
</evidence>
<accession>A0A8E0RYN8</accession>
<feature type="domain" description="RNA helicase aquarius N-terminal" evidence="3">
    <location>
        <begin position="16"/>
        <end position="140"/>
    </location>
</feature>
<dbReference type="InterPro" id="IPR041677">
    <property type="entry name" value="DNA2/NAM7_AAA_11"/>
</dbReference>
<dbReference type="AlphaFoldDB" id="A0A8E0RYN8"/>
<dbReference type="GO" id="GO:0003729">
    <property type="term" value="F:mRNA binding"/>
    <property type="evidence" value="ECO:0007669"/>
    <property type="project" value="TreeGrafter"/>
</dbReference>
<dbReference type="InterPro" id="IPR027417">
    <property type="entry name" value="P-loop_NTPase"/>
</dbReference>
<dbReference type="Gene3D" id="3.40.50.300">
    <property type="entry name" value="P-loop containing nucleotide triphosphate hydrolases"/>
    <property type="match status" value="1"/>
</dbReference>
<evidence type="ECO:0000259" key="2">
    <source>
        <dbReference type="Pfam" id="PF13086"/>
    </source>
</evidence>
<dbReference type="InterPro" id="IPR032174">
    <property type="entry name" value="Aquarius_N"/>
</dbReference>
<evidence type="ECO:0000259" key="5">
    <source>
        <dbReference type="Pfam" id="PF21144"/>
    </source>
</evidence>
<keyword evidence="7" id="KW-1185">Reference proteome</keyword>
<dbReference type="InterPro" id="IPR048967">
    <property type="entry name" value="Aquarius_insert"/>
</dbReference>
<feature type="domain" description="DNA2/NAM7 helicase helicase" evidence="2">
    <location>
        <begin position="976"/>
        <end position="1102"/>
    </location>
</feature>
<feature type="region of interest" description="Disordered" evidence="1">
    <location>
        <begin position="432"/>
        <end position="451"/>
    </location>
</feature>
<sequence length="1235" mass="141238">MSFRDSTDYVAQERVSQLARTYWLPTLSARCQGSISDSKPQDIRPLIPRVLERIYKEELLTSGFSHRRCLALELNQYLERWLWPHFDPKTSSRAHLLSICAIVNEKSRGRVPIWQIFVVTPDKFNGLVQRVLRLLLEESPALIAYQNSLNKMQADCSVESSPAVLTAVQQQKLLLEHIVTLIFLSHCFTNLAEVGVLRKCLRELYSLSVWRDYLQPNRLEAELRNHPRYARLMKKLQRYQTTRLSAEERDELELQHSFLPYFMDIFLSLLNSVPSVNDAKTIEPLLVHYLERCILLFVDLESMLLTRRLLNVVIDDRHLVVRCQTANLIKRPEGKLFSELVDMLTFYTHFQIDESTGEPLDESALDHQHCARLSSFQLKAFGLFKDKLLSLAVSHPAGVETAQSLRKHLTTLTTRELYRLASAFALVPVQSEENKAADSDESPAMKRAKLNDKNELTGPLSSLRSTLDARLMDKELLIRILIHRFARRESELEQMNEVSLYPTEELIWDENRVPTEYYSGEGCLALPKLGLQFLTLQDYLLRNFNLFRLESTYEIRQDIEDAVLRLKPWCGELGQAVFDGWSRMALPIQSFNIVEVGKPHLGSKHPARVRADVRVALAGLRQEIRKEWLGLRRHDPVFLVTVRPNKPKGWKYNQQEPFVHQVGLLYVRGCEIEGQVDKEGKLVPDEERLGFIPGRDEKPNIVETLPTWRVRLDPAQYQMDANRLKAEQTRGEVIRAKVARAKREGRSKEEIAALERQAAEVDQTNPEDLYDTFNVLIRRKPKENNFKAVLETIRDLMNTRSVVPEWLLDLLMGYLDPAAAHYSHREESYEPRQNWFDTFLSATHLRCAFPQYTVKIEDKRKRYLVNAGSGDHCDGDENTESPLDEPDPPYRLTFPSLADDPTAKVEAMVPGETGLDEAVQSKTEASAETKPVIIAEAYEPPLHPPWHLLVQAGGHLPSHAYAGGSKPGNRVPFTPAQVEAIRSGMQPGLTLVVGPPGTGKTDVAVQIIHNLYHNYPNQRILIVTHSNQALNQLFEKIIALDVDERHLLRLGHGEESLDTEKDFSRYGRVDYVLAKRIQFLQEVMRLAKSFNQSAAAVDAAQETTTEGSLEPAQESVHMHSCETAQYFFVQEVLSRWEDFISKMAQTVPAGCSTSTDSVPILNVAYDPQTIRTHFPFMEFFTGHKSPPTEIVEQLFPVGFVQISFIFSVYPKYATYCILLFIKTERVRGNLISIHH</sequence>
<reference evidence="6" key="1">
    <citation type="submission" date="2019-05" db="EMBL/GenBank/DDBJ databases">
        <title>Annotation for the trematode Fasciolopsis buski.</title>
        <authorList>
            <person name="Choi Y.-J."/>
        </authorList>
    </citation>
    <scope>NUCLEOTIDE SEQUENCE</scope>
    <source>
        <strain evidence="6">HT</strain>
        <tissue evidence="6">Whole worm</tissue>
    </source>
</reference>
<dbReference type="Pfam" id="PF21143">
    <property type="entry name" value="Aquarius_N_2nd"/>
    <property type="match status" value="1"/>
</dbReference>
<dbReference type="InterPro" id="IPR045055">
    <property type="entry name" value="DNA2/NAM7-like"/>
</dbReference>
<evidence type="ECO:0000259" key="3">
    <source>
        <dbReference type="Pfam" id="PF16399"/>
    </source>
</evidence>
<feature type="region of interest" description="Disordered" evidence="1">
    <location>
        <begin position="867"/>
        <end position="897"/>
    </location>
</feature>
<dbReference type="EMBL" id="LUCM01006256">
    <property type="protein sequence ID" value="KAA0191556.1"/>
    <property type="molecule type" value="Genomic_DNA"/>
</dbReference>
<name>A0A8E0RYN8_9TREM</name>
<dbReference type="Pfam" id="PF21144">
    <property type="entry name" value="Aquarius_N_3rd"/>
    <property type="match status" value="1"/>
</dbReference>
<protein>
    <submittedName>
        <fullName evidence="6">Intron-binding protein aquarius</fullName>
    </submittedName>
</protein>